<keyword evidence="2" id="KW-1185">Reference proteome</keyword>
<dbReference type="Proteomes" id="UP000237438">
    <property type="component" value="Unassembled WGS sequence"/>
</dbReference>
<evidence type="ECO:0000313" key="1">
    <source>
        <dbReference type="EMBL" id="POS82407.1"/>
    </source>
</evidence>
<comment type="caution">
    <text evidence="1">The sequence shown here is derived from an EMBL/GenBank/DDBJ whole genome shotgun (WGS) entry which is preliminary data.</text>
</comment>
<organism evidence="1 2">
    <name type="scientific">Erysiphe pulchra</name>
    <dbReference type="NCBI Taxonomy" id="225359"/>
    <lineage>
        <taxon>Eukaryota</taxon>
        <taxon>Fungi</taxon>
        <taxon>Dikarya</taxon>
        <taxon>Ascomycota</taxon>
        <taxon>Pezizomycotina</taxon>
        <taxon>Leotiomycetes</taxon>
        <taxon>Erysiphales</taxon>
        <taxon>Erysiphaceae</taxon>
        <taxon>Erysiphe</taxon>
    </lineage>
</organism>
<dbReference type="PANTHER" id="PTHR33481">
    <property type="entry name" value="REVERSE TRANSCRIPTASE"/>
    <property type="match status" value="1"/>
</dbReference>
<evidence type="ECO:0000313" key="2">
    <source>
        <dbReference type="Proteomes" id="UP000237438"/>
    </source>
</evidence>
<sequence>MAFGFVDDIILVTWGNSARKNCRRLEPAHDRSLTSAKRYGAAFAPEKYQLVHFTRKHKSADHQESIQLNGTLISPRSEVKVLGILVDSRLRWGTQVSQAAQKRHVAFNALSRITSSVWGPSLHNSRLIYTAVVRPTMLYGSQIWDIQKKGNHKETTWRTPWDVDTTKLYDGLKKHEATTLMLLRSEVIGLNAWLTSVKVPGISPQCSCGYQAQTIHHVLFYCPEHTTLRAMMFIQAGTNDINNLLTNKKGCHAAAEMLIPTDRLQQFSVASAIYQEAP</sequence>
<dbReference type="STRING" id="225359.A0A2S4PKA2"/>
<reference evidence="1 2" key="1">
    <citation type="submission" date="2017-10" db="EMBL/GenBank/DDBJ databases">
        <title>Development of genomic resources for the powdery mildew, Erysiphe pulchra.</title>
        <authorList>
            <person name="Wadl P.A."/>
            <person name="Mack B.M."/>
            <person name="Moore G."/>
            <person name="Beltz S.B."/>
        </authorList>
    </citation>
    <scope>NUCLEOTIDE SEQUENCE [LARGE SCALE GENOMIC DNA]</scope>
    <source>
        <strain evidence="1">Cflorida</strain>
    </source>
</reference>
<dbReference type="PANTHER" id="PTHR33481:SF1">
    <property type="entry name" value="ENDONUCLEASE_EXONUCLEASE_PHOSPHATASE DOMAIN-CONTAINING PROTEIN-RELATED"/>
    <property type="match status" value="1"/>
</dbReference>
<accession>A0A2S4PKA2</accession>
<proteinExistence type="predicted"/>
<dbReference type="EMBL" id="PEDP01002920">
    <property type="protein sequence ID" value="POS82407.1"/>
    <property type="molecule type" value="Genomic_DNA"/>
</dbReference>
<dbReference type="AlphaFoldDB" id="A0A2S4PKA2"/>
<gene>
    <name evidence="1" type="ORF">EPUL_004123</name>
</gene>
<dbReference type="OrthoDB" id="3592041at2759"/>
<protein>
    <submittedName>
        <fullName evidence="1">Uncharacterized protein</fullName>
    </submittedName>
</protein>
<name>A0A2S4PKA2_9PEZI</name>
<feature type="non-terminal residue" evidence="1">
    <location>
        <position position="278"/>
    </location>
</feature>